<feature type="region of interest" description="Disordered" evidence="1">
    <location>
        <begin position="1"/>
        <end position="24"/>
    </location>
</feature>
<gene>
    <name evidence="2" type="ORF">SAMN05421858_4299</name>
</gene>
<evidence type="ECO:0000313" key="3">
    <source>
        <dbReference type="Proteomes" id="UP000186914"/>
    </source>
</evidence>
<sequence length="375" mass="42721">MTTMNGQARGWIKSKETFETDTNEADADRFEDLVDIRTDNEEFTEQLLKQYTDERDAHERRFILRSTLITAFAHGGAFFSTDWTIEGQFVFREMEFGPADLLVAESQNHGSIAILAVAMTSEEENVFDRVQRLCEYVSDNISSIEGDLDTVLADDDVAGTIALYGVDRERVSNAVDDAGGDDWSPVSVWELQSGDDSGDSERLTLATWDDTDHPLNFVPGGGLGTKLENKGLPLIDTKHIQIDQFSDSHHEKLFKNLYVWLFHQHAGRDKTNSYFSEEDLIKFLTESADQPTRQEAKPRAQDLIEWWYELDMVKPAPNPDNYDEEETVHSIVGRMRMSDIIDKKVEEYRAAVIEALIKKDLREDFPTEGMEEADN</sequence>
<dbReference type="Proteomes" id="UP000186914">
    <property type="component" value="Unassembled WGS sequence"/>
</dbReference>
<protein>
    <submittedName>
        <fullName evidence="2">Uncharacterized protein</fullName>
    </submittedName>
</protein>
<keyword evidence="3" id="KW-1185">Reference proteome</keyword>
<organism evidence="2 3">
    <name type="scientific">Haladaptatus litoreus</name>
    <dbReference type="NCBI Taxonomy" id="553468"/>
    <lineage>
        <taxon>Archaea</taxon>
        <taxon>Methanobacteriati</taxon>
        <taxon>Methanobacteriota</taxon>
        <taxon>Stenosarchaea group</taxon>
        <taxon>Halobacteria</taxon>
        <taxon>Halobacteriales</taxon>
        <taxon>Haladaptataceae</taxon>
        <taxon>Haladaptatus</taxon>
    </lineage>
</organism>
<dbReference type="OrthoDB" id="386010at2157"/>
<reference evidence="3" key="1">
    <citation type="submission" date="2017-01" db="EMBL/GenBank/DDBJ databases">
        <authorList>
            <person name="Varghese N."/>
            <person name="Submissions S."/>
        </authorList>
    </citation>
    <scope>NUCLEOTIDE SEQUENCE [LARGE SCALE GENOMIC DNA]</scope>
    <source>
        <strain evidence="3">CGMCC 1.7737</strain>
    </source>
</reference>
<dbReference type="EMBL" id="FTNO01000006">
    <property type="protein sequence ID" value="SIR88091.1"/>
    <property type="molecule type" value="Genomic_DNA"/>
</dbReference>
<evidence type="ECO:0000256" key="1">
    <source>
        <dbReference type="SAM" id="MobiDB-lite"/>
    </source>
</evidence>
<proteinExistence type="predicted"/>
<dbReference type="RefSeq" id="WP_076432476.1">
    <property type="nucleotide sequence ID" value="NZ_FTNO01000006.1"/>
</dbReference>
<dbReference type="AlphaFoldDB" id="A0A1N7EJ14"/>
<accession>A0A1N7EJ14</accession>
<name>A0A1N7EJ14_9EURY</name>
<evidence type="ECO:0000313" key="2">
    <source>
        <dbReference type="EMBL" id="SIR88091.1"/>
    </source>
</evidence>